<dbReference type="EMBL" id="CP040812">
    <property type="protein sequence ID" value="QCY70559.1"/>
    <property type="molecule type" value="Genomic_DNA"/>
</dbReference>
<dbReference type="PANTHER" id="PTHR39550">
    <property type="entry name" value="SLL0658 PROTEIN"/>
    <property type="match status" value="1"/>
</dbReference>
<gene>
    <name evidence="1" type="ORF">FHG64_14760</name>
</gene>
<dbReference type="AlphaFoldDB" id="A0A5B7X5C8"/>
<protein>
    <submittedName>
        <fullName evidence="1">DUF3368 domain-containing protein</fullName>
    </submittedName>
</protein>
<dbReference type="Proteomes" id="UP000309016">
    <property type="component" value="Chromosome"/>
</dbReference>
<dbReference type="KEGG" id="afla:FHG64_14760"/>
<proteinExistence type="predicted"/>
<dbReference type="InterPro" id="IPR021799">
    <property type="entry name" value="PIN-like_prokaryotic"/>
</dbReference>
<dbReference type="RefSeq" id="WP_139067128.1">
    <property type="nucleotide sequence ID" value="NZ_CP040812.1"/>
</dbReference>
<dbReference type="OrthoDB" id="764457at2"/>
<name>A0A5B7X5C8_9FLAO</name>
<evidence type="ECO:0000313" key="1">
    <source>
        <dbReference type="EMBL" id="QCY70559.1"/>
    </source>
</evidence>
<dbReference type="PANTHER" id="PTHR39550:SF1">
    <property type="entry name" value="SLL0658 PROTEIN"/>
    <property type="match status" value="1"/>
</dbReference>
<reference evidence="1 2" key="1">
    <citation type="submission" date="2019-06" db="EMBL/GenBank/DDBJ databases">
        <title>Complete genome sequence of Antarcticibacterium flavum KCTC 52984T from an Antarctic marine sediment.</title>
        <authorList>
            <person name="Lee Y.M."/>
            <person name="Shin S.C."/>
        </authorList>
    </citation>
    <scope>NUCLEOTIDE SEQUENCE [LARGE SCALE GENOMIC DNA]</scope>
    <source>
        <strain evidence="1 2">KCTC 52984</strain>
    </source>
</reference>
<sequence length="153" mass="17362">MQHKSNLILDTSCLIILSKIKELELLRGISNRVYVTPSIHTEYGQPIPEWILIVKPENSHYQKILELDLDKGEASAIALSIEIQDSVLILDELKGRKIADRLNLKYSGTFGVILKAKQTGLIKSVKPVIDKMKLTDFRFSDRLYEEIIDLAGE</sequence>
<organism evidence="1 2">
    <name type="scientific">Antarcticibacterium flavum</name>
    <dbReference type="NCBI Taxonomy" id="2058175"/>
    <lineage>
        <taxon>Bacteria</taxon>
        <taxon>Pseudomonadati</taxon>
        <taxon>Bacteroidota</taxon>
        <taxon>Flavobacteriia</taxon>
        <taxon>Flavobacteriales</taxon>
        <taxon>Flavobacteriaceae</taxon>
        <taxon>Antarcticibacterium</taxon>
    </lineage>
</organism>
<dbReference type="Pfam" id="PF11848">
    <property type="entry name" value="DUF3368"/>
    <property type="match status" value="1"/>
</dbReference>
<accession>A0A5B7X5C8</accession>
<keyword evidence="2" id="KW-1185">Reference proteome</keyword>
<evidence type="ECO:0000313" key="2">
    <source>
        <dbReference type="Proteomes" id="UP000309016"/>
    </source>
</evidence>